<comment type="similarity">
    <text evidence="1">Belongs to the DSD1 family.</text>
</comment>
<reference evidence="5" key="1">
    <citation type="submission" date="2006-03" db="EMBL/GenBank/DDBJ databases">
        <title>Complete genome sequence of Gemmatimonas aurantiaca T-27 that represents a novel phylum Gemmatimonadetes.</title>
        <authorList>
            <person name="Takasaki K."/>
            <person name="Ichikawa N."/>
            <person name="Miura H."/>
            <person name="Matsushita S."/>
            <person name="Watanabe Y."/>
            <person name="Oguchi A."/>
            <person name="Ankai A."/>
            <person name="Yashiro I."/>
            <person name="Takahashi M."/>
            <person name="Terui Y."/>
            <person name="Fukui S."/>
            <person name="Yokoyama H."/>
            <person name="Tanikawa S."/>
            <person name="Hanada S."/>
            <person name="Kamagata Y."/>
            <person name="Fujita N."/>
        </authorList>
    </citation>
    <scope>NUCLEOTIDE SEQUENCE [LARGE SCALE GENOMIC DNA]</scope>
    <source>
        <strain evidence="5">T-27 / DSM 14586 / JCM 11422 / NBRC 100505</strain>
    </source>
</reference>
<dbReference type="InterPro" id="IPR051466">
    <property type="entry name" value="D-amino_acid_metab_enzyme"/>
</dbReference>
<dbReference type="eggNOG" id="COG3616">
    <property type="taxonomic scope" value="Bacteria"/>
</dbReference>
<evidence type="ECO:0000259" key="3">
    <source>
        <dbReference type="SMART" id="SM01119"/>
    </source>
</evidence>
<gene>
    <name evidence="4" type="ordered locus">GAU_2539</name>
</gene>
<dbReference type="Pfam" id="PF14031">
    <property type="entry name" value="D-ser_dehydrat"/>
    <property type="match status" value="1"/>
</dbReference>
<organism evidence="4 5">
    <name type="scientific">Gemmatimonas aurantiaca (strain DSM 14586 / JCM 11422 / NBRC 100505 / T-27)</name>
    <dbReference type="NCBI Taxonomy" id="379066"/>
    <lineage>
        <taxon>Bacteria</taxon>
        <taxon>Pseudomonadati</taxon>
        <taxon>Gemmatimonadota</taxon>
        <taxon>Gemmatimonadia</taxon>
        <taxon>Gemmatimonadales</taxon>
        <taxon>Gemmatimonadaceae</taxon>
        <taxon>Gemmatimonas</taxon>
    </lineage>
</organism>
<dbReference type="InterPro" id="IPR001608">
    <property type="entry name" value="Ala_racemase_N"/>
</dbReference>
<dbReference type="InterPro" id="IPR042208">
    <property type="entry name" value="D-ser_dehydrat-like_sf"/>
</dbReference>
<dbReference type="SUPFAM" id="SSF51419">
    <property type="entry name" value="PLP-binding barrel"/>
    <property type="match status" value="1"/>
</dbReference>
<dbReference type="PANTHER" id="PTHR28004:SF2">
    <property type="entry name" value="D-SERINE DEHYDRATASE"/>
    <property type="match status" value="1"/>
</dbReference>
<dbReference type="SMART" id="SM01119">
    <property type="entry name" value="D-ser_dehydrat"/>
    <property type="match status" value="1"/>
</dbReference>
<dbReference type="AlphaFoldDB" id="C1A9Y3"/>
<protein>
    <recommendedName>
        <fullName evidence="3">D-serine dehydratase-like domain-containing protein</fullName>
    </recommendedName>
</protein>
<evidence type="ECO:0000313" key="5">
    <source>
        <dbReference type="Proteomes" id="UP000002209"/>
    </source>
</evidence>
<evidence type="ECO:0000256" key="1">
    <source>
        <dbReference type="ARBA" id="ARBA00005323"/>
    </source>
</evidence>
<dbReference type="PANTHER" id="PTHR28004">
    <property type="entry name" value="ZGC:162816-RELATED"/>
    <property type="match status" value="1"/>
</dbReference>
<sequence>MLDEADDSAGISRVAGGIAVATYLEQLETPVPVVDLDRLAHNLDRMAAYVTLHGLKLRPHVKTHKSPRIAAEQLRLGAVGLSCATLREAEVMSEVCDDILLAYPPVGAARLERLARLPQDVRVSVAADDIQSLDALSVAARLGQRTFDVRVEVDLGMHRVGVTTPEKAVAIARHIDRTVGLDFAGLQFYPGHIRANVGEQDDLVRKVGTDLGAFIEALTDAGFPPRVVSGGSTPAAWRMHEIPGVTEVRPGTYVYNDRTTASIGACDWDDCALTVLATVISVSVKGQAVIDAGTKTLGREPLRAEGDGFAMVQDHPDVFVTRLSEEHGILDLSRSSWRPRLGDQVRLVPNHVCIVVHHFDEIIGVRGHAVETRWPVAARGRASNQDFDNAPSKPRMV</sequence>
<dbReference type="Pfam" id="PF01168">
    <property type="entry name" value="Ala_racemase_N"/>
    <property type="match status" value="1"/>
</dbReference>
<dbReference type="HOGENOM" id="CLU_031639_2_1_0"/>
<dbReference type="InterPro" id="IPR026956">
    <property type="entry name" value="D-ser_dehydrat-like_dom"/>
</dbReference>
<name>C1A9Y3_GEMAT</name>
<dbReference type="EMBL" id="AP009153">
    <property type="protein sequence ID" value="BAH39581.1"/>
    <property type="molecule type" value="Genomic_DNA"/>
</dbReference>
<dbReference type="Proteomes" id="UP000002209">
    <property type="component" value="Chromosome"/>
</dbReference>
<dbReference type="GO" id="GO:0008721">
    <property type="term" value="F:D-serine ammonia-lyase activity"/>
    <property type="evidence" value="ECO:0007669"/>
    <property type="project" value="TreeGrafter"/>
</dbReference>
<dbReference type="InterPro" id="IPR029066">
    <property type="entry name" value="PLP-binding_barrel"/>
</dbReference>
<evidence type="ECO:0000313" key="4">
    <source>
        <dbReference type="EMBL" id="BAH39581.1"/>
    </source>
</evidence>
<feature type="domain" description="D-serine dehydratase-like" evidence="3">
    <location>
        <begin position="272"/>
        <end position="366"/>
    </location>
</feature>
<accession>C1A9Y3</accession>
<evidence type="ECO:0000256" key="2">
    <source>
        <dbReference type="ARBA" id="ARBA00023239"/>
    </source>
</evidence>
<dbReference type="STRING" id="379066.GAU_2539"/>
<dbReference type="Gene3D" id="2.40.37.20">
    <property type="entry name" value="D-serine dehydratase-like domain"/>
    <property type="match status" value="1"/>
</dbReference>
<keyword evidence="5" id="KW-1185">Reference proteome</keyword>
<dbReference type="Gene3D" id="3.20.20.10">
    <property type="entry name" value="Alanine racemase"/>
    <property type="match status" value="1"/>
</dbReference>
<keyword evidence="2" id="KW-0456">Lyase</keyword>
<dbReference type="KEGG" id="gau:GAU_2539"/>
<dbReference type="GO" id="GO:0036088">
    <property type="term" value="P:D-serine catabolic process"/>
    <property type="evidence" value="ECO:0007669"/>
    <property type="project" value="TreeGrafter"/>
</dbReference>
<proteinExistence type="inferred from homology"/>